<dbReference type="InterPro" id="IPR013325">
    <property type="entry name" value="RNA_pol_sigma_r2"/>
</dbReference>
<evidence type="ECO:0000259" key="6">
    <source>
        <dbReference type="Pfam" id="PF04542"/>
    </source>
</evidence>
<dbReference type="Pfam" id="PF04542">
    <property type="entry name" value="Sigma70_r2"/>
    <property type="match status" value="1"/>
</dbReference>
<evidence type="ECO:0000259" key="7">
    <source>
        <dbReference type="Pfam" id="PF08281"/>
    </source>
</evidence>
<dbReference type="InterPro" id="IPR007627">
    <property type="entry name" value="RNA_pol_sigma70_r2"/>
</dbReference>
<name>A0A2P2BZT6_9ZZZZ</name>
<keyword evidence="2" id="KW-0805">Transcription regulation</keyword>
<accession>A0A2P2BZT6</accession>
<dbReference type="SUPFAM" id="SSF88659">
    <property type="entry name" value="Sigma3 and sigma4 domains of RNA polymerase sigma factors"/>
    <property type="match status" value="1"/>
</dbReference>
<evidence type="ECO:0000313" key="8">
    <source>
        <dbReference type="EMBL" id="CUR55290.1"/>
    </source>
</evidence>
<feature type="domain" description="RNA polymerase sigma factor 70 region 4 type 2" evidence="7">
    <location>
        <begin position="110"/>
        <end position="161"/>
    </location>
</feature>
<keyword evidence="5" id="KW-0804">Transcription</keyword>
<evidence type="ECO:0000256" key="2">
    <source>
        <dbReference type="ARBA" id="ARBA00023015"/>
    </source>
</evidence>
<dbReference type="SUPFAM" id="SSF88946">
    <property type="entry name" value="Sigma2 domain of RNA polymerase sigma factors"/>
    <property type="match status" value="1"/>
</dbReference>
<dbReference type="GO" id="GO:0016987">
    <property type="term" value="F:sigma factor activity"/>
    <property type="evidence" value="ECO:0007669"/>
    <property type="project" value="UniProtKB-KW"/>
</dbReference>
<feature type="domain" description="RNA polymerase sigma-70 region 2" evidence="6">
    <location>
        <begin position="25"/>
        <end position="88"/>
    </location>
</feature>
<dbReference type="GO" id="GO:0003677">
    <property type="term" value="F:DNA binding"/>
    <property type="evidence" value="ECO:0007669"/>
    <property type="project" value="UniProtKB-KW"/>
</dbReference>
<dbReference type="PANTHER" id="PTHR43133">
    <property type="entry name" value="RNA POLYMERASE ECF-TYPE SIGMA FACTO"/>
    <property type="match status" value="1"/>
</dbReference>
<dbReference type="Pfam" id="PF08281">
    <property type="entry name" value="Sigma70_r4_2"/>
    <property type="match status" value="1"/>
</dbReference>
<dbReference type="EMBL" id="CZKA01000017">
    <property type="protein sequence ID" value="CUR55290.1"/>
    <property type="molecule type" value="Genomic_DNA"/>
</dbReference>
<evidence type="ECO:0000256" key="3">
    <source>
        <dbReference type="ARBA" id="ARBA00023082"/>
    </source>
</evidence>
<dbReference type="GO" id="GO:0006352">
    <property type="term" value="P:DNA-templated transcription initiation"/>
    <property type="evidence" value="ECO:0007669"/>
    <property type="project" value="InterPro"/>
</dbReference>
<dbReference type="PANTHER" id="PTHR43133:SF50">
    <property type="entry name" value="ECF RNA POLYMERASE SIGMA FACTOR SIGM"/>
    <property type="match status" value="1"/>
</dbReference>
<dbReference type="InterPro" id="IPR014284">
    <property type="entry name" value="RNA_pol_sigma-70_dom"/>
</dbReference>
<reference evidence="8" key="1">
    <citation type="submission" date="2015-08" db="EMBL/GenBank/DDBJ databases">
        <authorList>
            <person name="Babu N.S."/>
            <person name="Beckwith C.J."/>
            <person name="Beseler K.G."/>
            <person name="Brison A."/>
            <person name="Carone J.V."/>
            <person name="Caskin T.P."/>
            <person name="Diamond M."/>
            <person name="Durham M.E."/>
            <person name="Foxe J.M."/>
            <person name="Go M."/>
            <person name="Henderson B.A."/>
            <person name="Jones I.B."/>
            <person name="McGettigan J.A."/>
            <person name="Micheletti S.J."/>
            <person name="Nasrallah M.E."/>
            <person name="Ortiz D."/>
            <person name="Piller C.R."/>
            <person name="Privatt S.R."/>
            <person name="Schneider S.L."/>
            <person name="Sharp S."/>
            <person name="Smith T.C."/>
            <person name="Stanton J.D."/>
            <person name="Ullery H.E."/>
            <person name="Wilson R.J."/>
            <person name="Serrano M.G."/>
            <person name="Buck G."/>
            <person name="Lee V."/>
            <person name="Wang Y."/>
            <person name="Carvalho R."/>
            <person name="Voegtly L."/>
            <person name="Shi R."/>
            <person name="Duckworth R."/>
            <person name="Johnson A."/>
            <person name="Loviza R."/>
            <person name="Walstead R."/>
            <person name="Shah Z."/>
            <person name="Kiflezghi M."/>
            <person name="Wade K."/>
            <person name="Ball S.L."/>
            <person name="Bradley K.W."/>
            <person name="Asai D.J."/>
            <person name="Bowman C.A."/>
            <person name="Russell D.A."/>
            <person name="Pope W.H."/>
            <person name="Jacobs-Sera D."/>
            <person name="Hendrix R.W."/>
            <person name="Hatfull G.F."/>
        </authorList>
    </citation>
    <scope>NUCLEOTIDE SEQUENCE</scope>
</reference>
<protein>
    <submittedName>
        <fullName evidence="8">Putative RNA polymerase ECF sigma factor</fullName>
    </submittedName>
</protein>
<dbReference type="Gene3D" id="1.10.1740.10">
    <property type="match status" value="1"/>
</dbReference>
<comment type="similarity">
    <text evidence="1">Belongs to the sigma-70 factor family. ECF subfamily.</text>
</comment>
<dbReference type="Gene3D" id="1.10.10.10">
    <property type="entry name" value="Winged helix-like DNA-binding domain superfamily/Winged helix DNA-binding domain"/>
    <property type="match status" value="1"/>
</dbReference>
<gene>
    <name evidence="8" type="ORF">NOCA2240062</name>
</gene>
<dbReference type="CDD" id="cd06171">
    <property type="entry name" value="Sigma70_r4"/>
    <property type="match status" value="1"/>
</dbReference>
<sequence>MGDTHAAEEGVGMRQRDRIEFEGVFDACYHSVLHTAFVILHDRGRAEEVTQDAFLKLYERWNDANRIERPGAWVRTVAVHAAVRRAQRELSQSITLIDQPADADPLPDVDLRRALAVLTPRQRAAVALYYLEDRPVDEIADLMGVSTSTVKQHLFRARSELAALLTETQEEATRYGD</sequence>
<dbReference type="InterPro" id="IPR036388">
    <property type="entry name" value="WH-like_DNA-bd_sf"/>
</dbReference>
<dbReference type="InterPro" id="IPR039425">
    <property type="entry name" value="RNA_pol_sigma-70-like"/>
</dbReference>
<proteinExistence type="inferred from homology"/>
<keyword evidence="4" id="KW-0238">DNA-binding</keyword>
<dbReference type="InterPro" id="IPR013324">
    <property type="entry name" value="RNA_pol_sigma_r3/r4-like"/>
</dbReference>
<evidence type="ECO:0000256" key="1">
    <source>
        <dbReference type="ARBA" id="ARBA00010641"/>
    </source>
</evidence>
<evidence type="ECO:0000256" key="4">
    <source>
        <dbReference type="ARBA" id="ARBA00023125"/>
    </source>
</evidence>
<dbReference type="NCBIfam" id="TIGR02937">
    <property type="entry name" value="sigma70-ECF"/>
    <property type="match status" value="1"/>
</dbReference>
<dbReference type="InterPro" id="IPR013249">
    <property type="entry name" value="RNA_pol_sigma70_r4_t2"/>
</dbReference>
<evidence type="ECO:0000256" key="5">
    <source>
        <dbReference type="ARBA" id="ARBA00023163"/>
    </source>
</evidence>
<dbReference type="AlphaFoldDB" id="A0A2P2BZT6"/>
<keyword evidence="3" id="KW-0731">Sigma factor</keyword>
<organism evidence="8">
    <name type="scientific">metagenome</name>
    <dbReference type="NCBI Taxonomy" id="256318"/>
    <lineage>
        <taxon>unclassified sequences</taxon>
        <taxon>metagenomes</taxon>
    </lineage>
</organism>